<evidence type="ECO:0000313" key="14">
    <source>
        <dbReference type="EMBL" id="TEB25134.1"/>
    </source>
</evidence>
<protein>
    <recommendedName>
        <fullName evidence="3 11">MICOS complex subunit MIC60</fullName>
    </recommendedName>
    <alternativeName>
        <fullName evidence="11">Mitofilin</fullName>
    </alternativeName>
</protein>
<keyword evidence="6 11" id="KW-1133">Transmembrane helix</keyword>
<dbReference type="Pfam" id="PF09731">
    <property type="entry name" value="Mitofilin"/>
    <property type="match status" value="1"/>
</dbReference>
<accession>A0A4Y7SU58</accession>
<evidence type="ECO:0000256" key="4">
    <source>
        <dbReference type="ARBA" id="ARBA00022692"/>
    </source>
</evidence>
<keyword evidence="4 11" id="KW-0812">Transmembrane</keyword>
<evidence type="ECO:0000256" key="2">
    <source>
        <dbReference type="ARBA" id="ARBA00010877"/>
    </source>
</evidence>
<feature type="region of interest" description="Disordered" evidence="13">
    <location>
        <begin position="256"/>
        <end position="289"/>
    </location>
</feature>
<feature type="compositionally biased region" description="Pro residues" evidence="13">
    <location>
        <begin position="259"/>
        <end position="271"/>
    </location>
</feature>
<dbReference type="STRING" id="71717.A0A4Y7SU58"/>
<proteinExistence type="inferred from homology"/>
<evidence type="ECO:0000256" key="7">
    <source>
        <dbReference type="ARBA" id="ARBA00023054"/>
    </source>
</evidence>
<feature type="coiled-coil region" evidence="12">
    <location>
        <begin position="173"/>
        <end position="207"/>
    </location>
</feature>
<keyword evidence="7 12" id="KW-0175">Coiled coil</keyword>
<keyword evidence="8 11" id="KW-0496">Mitochondrion</keyword>
<dbReference type="PANTHER" id="PTHR15415:SF7">
    <property type="entry name" value="MICOS COMPLEX SUBUNIT MIC60"/>
    <property type="match status" value="1"/>
</dbReference>
<dbReference type="AlphaFoldDB" id="A0A4Y7SU58"/>
<dbReference type="Proteomes" id="UP000298030">
    <property type="component" value="Unassembled WGS sequence"/>
</dbReference>
<evidence type="ECO:0000256" key="10">
    <source>
        <dbReference type="ARBA" id="ARBA00025571"/>
    </source>
</evidence>
<keyword evidence="15" id="KW-1185">Reference proteome</keyword>
<evidence type="ECO:0000256" key="5">
    <source>
        <dbReference type="ARBA" id="ARBA00022792"/>
    </source>
</evidence>
<evidence type="ECO:0000313" key="15">
    <source>
        <dbReference type="Proteomes" id="UP000298030"/>
    </source>
</evidence>
<comment type="similarity">
    <text evidence="2 11">Belongs to the MICOS complex subunit Mic60 family.</text>
</comment>
<evidence type="ECO:0000256" key="3">
    <source>
        <dbReference type="ARBA" id="ARBA00018116"/>
    </source>
</evidence>
<comment type="subunit">
    <text evidence="11">Component of the mitochondrial contact site and cristae organizing system (MICOS) complex.</text>
</comment>
<evidence type="ECO:0000256" key="9">
    <source>
        <dbReference type="ARBA" id="ARBA00023136"/>
    </source>
</evidence>
<dbReference type="GO" id="GO:0042407">
    <property type="term" value="P:cristae formation"/>
    <property type="evidence" value="ECO:0007669"/>
    <property type="project" value="TreeGrafter"/>
</dbReference>
<comment type="function">
    <text evidence="10">Component of the MICOS complex, a large protein complex of the mitochondrial inner membrane that plays crucial roles in the maintenance of crista junctions, inner membrane architecture, and formation of contact sites to the outer membrane. Plays a role in keeping cristae membranes connected to the inner boundary membrane. Also promotes protein import via the mitochondrial intermembrane space assembly (MIA) pathway.</text>
</comment>
<dbReference type="GO" id="GO:0061617">
    <property type="term" value="C:MICOS complex"/>
    <property type="evidence" value="ECO:0007669"/>
    <property type="project" value="TreeGrafter"/>
</dbReference>
<organism evidence="14 15">
    <name type="scientific">Coprinellus micaceus</name>
    <name type="common">Glistening ink-cap mushroom</name>
    <name type="synonym">Coprinus micaceus</name>
    <dbReference type="NCBI Taxonomy" id="71717"/>
    <lineage>
        <taxon>Eukaryota</taxon>
        <taxon>Fungi</taxon>
        <taxon>Dikarya</taxon>
        <taxon>Basidiomycota</taxon>
        <taxon>Agaricomycotina</taxon>
        <taxon>Agaricomycetes</taxon>
        <taxon>Agaricomycetidae</taxon>
        <taxon>Agaricales</taxon>
        <taxon>Agaricineae</taxon>
        <taxon>Psathyrellaceae</taxon>
        <taxon>Coprinellus</taxon>
    </lineage>
</organism>
<dbReference type="EMBL" id="QPFP01000059">
    <property type="protein sequence ID" value="TEB25134.1"/>
    <property type="molecule type" value="Genomic_DNA"/>
</dbReference>
<comment type="subcellular location">
    <subcellularLocation>
        <location evidence="1 11">Mitochondrion inner membrane</location>
        <topology evidence="1 11">Single-pass membrane protein</topology>
    </subcellularLocation>
</comment>
<evidence type="ECO:0000256" key="12">
    <source>
        <dbReference type="SAM" id="Coils"/>
    </source>
</evidence>
<name>A0A4Y7SU58_COPMI</name>
<keyword evidence="5 11" id="KW-0999">Mitochondrion inner membrane</keyword>
<feature type="transmembrane region" description="Helical" evidence="11">
    <location>
        <begin position="49"/>
        <end position="69"/>
    </location>
</feature>
<keyword evidence="9 11" id="KW-0472">Membrane</keyword>
<sequence>MYRRAIPVSRRVASGSSRQTSLNAIRRRLATEATTSGQPVKKGKALRRFIFLTTAATGTFYVGSTFVAFSNQTYYDFFADNVPGGRPMLEYAEVKKWDQLTVEDVIEAAKSGFITVEKVTSDLIDKTPGAREALEKAKSSAFGQKVEEVKESTVKAVRESKEKVFDPVIKQVKKEAKEDTKAVKETVVKVEEKAKEVEKKVEEELSVLIKKAEAAVSGTPETTSTEVVPEGSDAPVVVVLVEESAAEKNVYNEPLPLGFEPPPGYVRPSPPKKAKEAPKGDSASTEAAPVAVPEPEVILPLVAPAISSLDVQEPIITHLAGTIDNLASFLKSNPSAASQAADVLDSAKGDLAALVERMEKVKEEERVALAAKLDEATVEHNLRLLELEMAAQDKLDSQEEGFRKFFEGERQKFLDHYRAKLENELKTQTELINERLKEEVIAQGIELQRRWIREIKVRVEQERGGRLAKLDELAADLKRLERLTLDNTNYLDENIRVHALWSAVRALAGSALSSSQRKPFREELRVLRHVAAAKEDEVISAALNVLEASDVPDIGIEPFSDLASWFTTSVAPKVAEIALVPDHNAGVLSYFASRLLSGVRFKKQGWVEGDDVLSVISRAEYYLNEKDLDSAARELNQIGGPAKALLSDWLEAARRRLEVQQALDVIQTEATLSSLLVV</sequence>
<evidence type="ECO:0000256" key="11">
    <source>
        <dbReference type="RuleBase" id="RU363000"/>
    </source>
</evidence>
<gene>
    <name evidence="14" type="ORF">FA13DRAFT_1738544</name>
</gene>
<dbReference type="PANTHER" id="PTHR15415">
    <property type="entry name" value="MITOFILIN"/>
    <property type="match status" value="1"/>
</dbReference>
<evidence type="ECO:0000256" key="13">
    <source>
        <dbReference type="SAM" id="MobiDB-lite"/>
    </source>
</evidence>
<reference evidence="14 15" key="1">
    <citation type="journal article" date="2019" name="Nat. Ecol. Evol.">
        <title>Megaphylogeny resolves global patterns of mushroom evolution.</title>
        <authorList>
            <person name="Varga T."/>
            <person name="Krizsan K."/>
            <person name="Foldi C."/>
            <person name="Dima B."/>
            <person name="Sanchez-Garcia M."/>
            <person name="Sanchez-Ramirez S."/>
            <person name="Szollosi G.J."/>
            <person name="Szarkandi J.G."/>
            <person name="Papp V."/>
            <person name="Albert L."/>
            <person name="Andreopoulos W."/>
            <person name="Angelini C."/>
            <person name="Antonin V."/>
            <person name="Barry K.W."/>
            <person name="Bougher N.L."/>
            <person name="Buchanan P."/>
            <person name="Buyck B."/>
            <person name="Bense V."/>
            <person name="Catcheside P."/>
            <person name="Chovatia M."/>
            <person name="Cooper J."/>
            <person name="Damon W."/>
            <person name="Desjardin D."/>
            <person name="Finy P."/>
            <person name="Geml J."/>
            <person name="Haridas S."/>
            <person name="Hughes K."/>
            <person name="Justo A."/>
            <person name="Karasinski D."/>
            <person name="Kautmanova I."/>
            <person name="Kiss B."/>
            <person name="Kocsube S."/>
            <person name="Kotiranta H."/>
            <person name="LaButti K.M."/>
            <person name="Lechner B.E."/>
            <person name="Liimatainen K."/>
            <person name="Lipzen A."/>
            <person name="Lukacs Z."/>
            <person name="Mihaltcheva S."/>
            <person name="Morgado L.N."/>
            <person name="Niskanen T."/>
            <person name="Noordeloos M.E."/>
            <person name="Ohm R.A."/>
            <person name="Ortiz-Santana B."/>
            <person name="Ovrebo C."/>
            <person name="Racz N."/>
            <person name="Riley R."/>
            <person name="Savchenko A."/>
            <person name="Shiryaev A."/>
            <person name="Soop K."/>
            <person name="Spirin V."/>
            <person name="Szebenyi C."/>
            <person name="Tomsovsky M."/>
            <person name="Tulloss R.E."/>
            <person name="Uehling J."/>
            <person name="Grigoriev I.V."/>
            <person name="Vagvolgyi C."/>
            <person name="Papp T."/>
            <person name="Martin F.M."/>
            <person name="Miettinen O."/>
            <person name="Hibbett D.S."/>
            <person name="Nagy L.G."/>
        </authorList>
    </citation>
    <scope>NUCLEOTIDE SEQUENCE [LARGE SCALE GENOMIC DNA]</scope>
    <source>
        <strain evidence="14 15">FP101781</strain>
    </source>
</reference>
<comment type="caution">
    <text evidence="14">The sequence shown here is derived from an EMBL/GenBank/DDBJ whole genome shotgun (WGS) entry which is preliminary data.</text>
</comment>
<dbReference type="OrthoDB" id="10261039at2759"/>
<evidence type="ECO:0000256" key="1">
    <source>
        <dbReference type="ARBA" id="ARBA00004434"/>
    </source>
</evidence>
<evidence type="ECO:0000256" key="8">
    <source>
        <dbReference type="ARBA" id="ARBA00023128"/>
    </source>
</evidence>
<evidence type="ECO:0000256" key="6">
    <source>
        <dbReference type="ARBA" id="ARBA00022989"/>
    </source>
</evidence>
<dbReference type="InterPro" id="IPR019133">
    <property type="entry name" value="MIC60"/>
</dbReference>